<protein>
    <submittedName>
        <fullName evidence="3">TNT domain-containing protein</fullName>
    </submittedName>
</protein>
<comment type="caution">
    <text evidence="3">The sequence shown here is derived from an EMBL/GenBank/DDBJ whole genome shotgun (WGS) entry which is preliminary data.</text>
</comment>
<evidence type="ECO:0000313" key="4">
    <source>
        <dbReference type="Proteomes" id="UP001165685"/>
    </source>
</evidence>
<accession>A0ABT4TMI7</accession>
<dbReference type="Proteomes" id="UP001165685">
    <property type="component" value="Unassembled WGS sequence"/>
</dbReference>
<name>A0ABT4TMI7_9ACTN</name>
<evidence type="ECO:0000259" key="2">
    <source>
        <dbReference type="Pfam" id="PF14021"/>
    </source>
</evidence>
<feature type="region of interest" description="Disordered" evidence="1">
    <location>
        <begin position="272"/>
        <end position="294"/>
    </location>
</feature>
<dbReference type="Pfam" id="PF14021">
    <property type="entry name" value="TNT"/>
    <property type="match status" value="1"/>
</dbReference>
<sequence length="323" mass="35509">MARDYDSQLLESIAVRRKRLREAVVFGPQRSRRRLDEHITKLITGLVLTAVGCAGSVGWSYLQSQLQSQEEEQAREAAGPPAVGSAPFPADWVGSEVTFDMLRTELDASDIPPAMYVLPGDSRPDPGEVDSYFLLTAEEEGYISAGIVEYEQGRTGVEFQSEDEAARWLFQELVIQDSAPRTLSAQERQEAQELGDSLVSTAEEGLSGGGESTKVTLERGQLVDAFGHESGSLVFPDGLPFEERGLPDFVRADGSPDTYHRYRVTYPFQVSASHSPRSEDGPGGGLRFRIDPGGFSEPPELPSIRWLLRNGYLERVEAEEVPA</sequence>
<reference evidence="3" key="1">
    <citation type="submission" date="2023-01" db="EMBL/GenBank/DDBJ databases">
        <title>Draft genome sequence of Nocardiopsis sp. LSu2-4 isolated from halophytes.</title>
        <authorList>
            <person name="Duangmal K."/>
            <person name="Chantavorakit T."/>
        </authorList>
    </citation>
    <scope>NUCLEOTIDE SEQUENCE</scope>
    <source>
        <strain evidence="3">LSu2-4</strain>
    </source>
</reference>
<evidence type="ECO:0000313" key="3">
    <source>
        <dbReference type="EMBL" id="MDA2805903.1"/>
    </source>
</evidence>
<gene>
    <name evidence="3" type="ORF">O4U47_15405</name>
</gene>
<proteinExistence type="predicted"/>
<keyword evidence="4" id="KW-1185">Reference proteome</keyword>
<dbReference type="EMBL" id="JAQFWP010000026">
    <property type="protein sequence ID" value="MDA2805903.1"/>
    <property type="molecule type" value="Genomic_DNA"/>
</dbReference>
<organism evidence="3 4">
    <name type="scientific">Nocardiopsis suaedae</name>
    <dbReference type="NCBI Taxonomy" id="3018444"/>
    <lineage>
        <taxon>Bacteria</taxon>
        <taxon>Bacillati</taxon>
        <taxon>Actinomycetota</taxon>
        <taxon>Actinomycetes</taxon>
        <taxon>Streptosporangiales</taxon>
        <taxon>Nocardiopsidaceae</taxon>
        <taxon>Nocardiopsis</taxon>
    </lineage>
</organism>
<feature type="domain" description="TNT" evidence="2">
    <location>
        <begin position="216"/>
        <end position="316"/>
    </location>
</feature>
<dbReference type="InterPro" id="IPR025331">
    <property type="entry name" value="TNT"/>
</dbReference>
<evidence type="ECO:0000256" key="1">
    <source>
        <dbReference type="SAM" id="MobiDB-lite"/>
    </source>
</evidence>
<dbReference type="RefSeq" id="WP_270678553.1">
    <property type="nucleotide sequence ID" value="NZ_JAQFWP010000026.1"/>
</dbReference>